<dbReference type="GO" id="GO:0016757">
    <property type="term" value="F:glycosyltransferase activity"/>
    <property type="evidence" value="ECO:0007669"/>
    <property type="project" value="InterPro"/>
</dbReference>
<dbReference type="SUPFAM" id="SSF53756">
    <property type="entry name" value="UDP-Glycosyltransferase/glycogen phosphorylase"/>
    <property type="match status" value="1"/>
</dbReference>
<dbReference type="InterPro" id="IPR001296">
    <property type="entry name" value="Glyco_trans_1"/>
</dbReference>
<dbReference type="Pfam" id="PF00534">
    <property type="entry name" value="Glycos_transf_1"/>
    <property type="match status" value="1"/>
</dbReference>
<sequence>MPPTQLPLRILHVSWEFPPVMYGGLGAHVVAIATEQARAGHDVTVLTQHGPDTADIETINGVRVVRAREEGEPQPRTVDNLMPWVASMQRAMNRQGRHLLGQWRPDVVHAHDWVVAAAATTLSRASGAPLVATVHATEAGRHDGWIVGPLSQAVHRREVRLASAASAVIVCSRAMEGEVVAALGPFNAPVLMIPNGIDLDAWQASEAESAAARARLGVTPSAPMIVYTGRLAHEKGVGTLVGAMPAVLDGLSDARLIIAGRGPLESALRAQVTALELDAAVTCAGFLPEHELRALVAAANCVVVPSLYEPFGLVALEAGALGTPVVASAVGGLAEIITDDVTGLLVAPGDSVPLAAAILRVLRDPSLATGFADAARSGVAADYSWPLIAQRTVDAYQNCGPPPDARSAIERIPDMNVLTGETA</sequence>
<dbReference type="CDD" id="cd03801">
    <property type="entry name" value="GT4_PimA-like"/>
    <property type="match status" value="1"/>
</dbReference>
<dbReference type="Gene3D" id="3.40.50.2000">
    <property type="entry name" value="Glycogen Phosphorylase B"/>
    <property type="match status" value="2"/>
</dbReference>
<dbReference type="PANTHER" id="PTHR45947">
    <property type="entry name" value="SULFOQUINOVOSYL TRANSFERASE SQD2"/>
    <property type="match status" value="1"/>
</dbReference>
<proteinExistence type="predicted"/>
<accession>A0A6J7IL07</accession>
<protein>
    <submittedName>
        <fullName evidence="3">Unannotated protein</fullName>
    </submittedName>
</protein>
<dbReference type="Pfam" id="PF13439">
    <property type="entry name" value="Glyco_transf_4"/>
    <property type="match status" value="1"/>
</dbReference>
<dbReference type="InterPro" id="IPR028098">
    <property type="entry name" value="Glyco_trans_4-like_N"/>
</dbReference>
<feature type="domain" description="Glycosyl transferase family 1" evidence="1">
    <location>
        <begin position="214"/>
        <end position="376"/>
    </location>
</feature>
<evidence type="ECO:0000259" key="2">
    <source>
        <dbReference type="Pfam" id="PF13439"/>
    </source>
</evidence>
<dbReference type="EMBL" id="CAFBNF010000017">
    <property type="protein sequence ID" value="CAB4931953.1"/>
    <property type="molecule type" value="Genomic_DNA"/>
</dbReference>
<evidence type="ECO:0000313" key="3">
    <source>
        <dbReference type="EMBL" id="CAB4931953.1"/>
    </source>
</evidence>
<gene>
    <name evidence="3" type="ORF">UFOPK3773_00302</name>
</gene>
<organism evidence="3">
    <name type="scientific">freshwater metagenome</name>
    <dbReference type="NCBI Taxonomy" id="449393"/>
    <lineage>
        <taxon>unclassified sequences</taxon>
        <taxon>metagenomes</taxon>
        <taxon>ecological metagenomes</taxon>
    </lineage>
</organism>
<dbReference type="InterPro" id="IPR050194">
    <property type="entry name" value="Glycosyltransferase_grp1"/>
</dbReference>
<dbReference type="PANTHER" id="PTHR45947:SF3">
    <property type="entry name" value="SULFOQUINOVOSYL TRANSFERASE SQD2"/>
    <property type="match status" value="1"/>
</dbReference>
<evidence type="ECO:0000259" key="1">
    <source>
        <dbReference type="Pfam" id="PF00534"/>
    </source>
</evidence>
<reference evidence="3" key="1">
    <citation type="submission" date="2020-05" db="EMBL/GenBank/DDBJ databases">
        <authorList>
            <person name="Chiriac C."/>
            <person name="Salcher M."/>
            <person name="Ghai R."/>
            <person name="Kavagutti S V."/>
        </authorList>
    </citation>
    <scope>NUCLEOTIDE SEQUENCE</scope>
</reference>
<name>A0A6J7IL07_9ZZZZ</name>
<dbReference type="AlphaFoldDB" id="A0A6J7IL07"/>
<feature type="domain" description="Glycosyltransferase subfamily 4-like N-terminal" evidence="2">
    <location>
        <begin position="22"/>
        <end position="200"/>
    </location>
</feature>